<evidence type="ECO:0000313" key="2">
    <source>
        <dbReference type="Proteomes" id="UP001162834"/>
    </source>
</evidence>
<dbReference type="InterPro" id="IPR015018">
    <property type="entry name" value="DUF1905"/>
</dbReference>
<gene>
    <name evidence="1" type="ORF">DSM104329_05284</name>
</gene>
<keyword evidence="2" id="KW-1185">Reference proteome</keyword>
<dbReference type="EMBL" id="CP087164">
    <property type="protein sequence ID" value="UGS38854.1"/>
    <property type="molecule type" value="Genomic_DNA"/>
</dbReference>
<dbReference type="Proteomes" id="UP001162834">
    <property type="component" value="Chromosome"/>
</dbReference>
<proteinExistence type="predicted"/>
<protein>
    <recommendedName>
        <fullName evidence="3">DUF1905 domain-containing protein</fullName>
    </recommendedName>
</protein>
<dbReference type="Pfam" id="PF08922">
    <property type="entry name" value="DUF1905"/>
    <property type="match status" value="1"/>
</dbReference>
<reference evidence="1" key="1">
    <citation type="journal article" date="2022" name="Int. J. Syst. Evol. Microbiol.">
        <title>Pseudomonas aegrilactucae sp. nov. and Pseudomonas morbosilactucae sp. nov., pathogens causing bacterial rot of lettuce in Japan.</title>
        <authorList>
            <person name="Sawada H."/>
            <person name="Fujikawa T."/>
            <person name="Satou M."/>
        </authorList>
    </citation>
    <scope>NUCLEOTIDE SEQUENCE</scope>
    <source>
        <strain evidence="1">0166_1</strain>
    </source>
</reference>
<dbReference type="SUPFAM" id="SSF141694">
    <property type="entry name" value="AF2212/PG0164-like"/>
    <property type="match status" value="1"/>
</dbReference>
<accession>A0A9E6Y2K8</accession>
<organism evidence="1 2">
    <name type="scientific">Capillimicrobium parvum</name>
    <dbReference type="NCBI Taxonomy" id="2884022"/>
    <lineage>
        <taxon>Bacteria</taxon>
        <taxon>Bacillati</taxon>
        <taxon>Actinomycetota</taxon>
        <taxon>Thermoleophilia</taxon>
        <taxon>Solirubrobacterales</taxon>
        <taxon>Capillimicrobiaceae</taxon>
        <taxon>Capillimicrobium</taxon>
    </lineage>
</organism>
<evidence type="ECO:0000313" key="1">
    <source>
        <dbReference type="EMBL" id="UGS38854.1"/>
    </source>
</evidence>
<name>A0A9E6Y2K8_9ACTN</name>
<dbReference type="KEGG" id="sbae:DSM104329_05284"/>
<dbReference type="Gene3D" id="2.40.30.100">
    <property type="entry name" value="AF2212/PG0164-like"/>
    <property type="match status" value="1"/>
</dbReference>
<sequence>MEAVGRRLGGQGTAALRGVDLAARFAAREAMNCVVRASLIIMLTEFNARLRKGDNPGAWTCVVMDDAAELFGTRGLVKIRGEIDGEPFDGALMAQGDGTHRLPVKAKLRKAIGKEAGDTVHVRIDERLGKTK</sequence>
<evidence type="ECO:0008006" key="3">
    <source>
        <dbReference type="Google" id="ProtNLM"/>
    </source>
</evidence>
<dbReference type="InterPro" id="IPR037079">
    <property type="entry name" value="AF2212/PG0164-like_sf"/>
</dbReference>
<dbReference type="AlphaFoldDB" id="A0A9E6Y2K8"/>